<dbReference type="Proteomes" id="UP000767327">
    <property type="component" value="Unassembled WGS sequence"/>
</dbReference>
<accession>A0A971CXK7</accession>
<dbReference type="RefSeq" id="WP_273172481.1">
    <property type="nucleotide sequence ID" value="NZ_JAAXZR010000007.1"/>
</dbReference>
<sequence length="153" mass="17697">MADIDLALVAEQQQIEAFIRLYKVPGLDIAVMVNHRWNMQDMLAHILAWHESFAHNLHMLAEGKPAEPPRGTLHDVNREGVLALRGVGIPRMLRRLRKAQRIIELHIHDDSIKLIPYRRPGTSYTRQQHLDVVRGHINQHFWELLDVYVAAKG</sequence>
<protein>
    <recommendedName>
        <fullName evidence="3">DinB-like domain-containing protein</fullName>
    </recommendedName>
</protein>
<evidence type="ECO:0008006" key="3">
    <source>
        <dbReference type="Google" id="ProtNLM"/>
    </source>
</evidence>
<reference evidence="1" key="1">
    <citation type="journal article" date="2020" name="Biotechnol. Biofuels">
        <title>New insights from the biogas microbiome by comprehensive genome-resolved metagenomics of nearly 1600 species originating from multiple anaerobic digesters.</title>
        <authorList>
            <person name="Campanaro S."/>
            <person name="Treu L."/>
            <person name="Rodriguez-R L.M."/>
            <person name="Kovalovszki A."/>
            <person name="Ziels R.M."/>
            <person name="Maus I."/>
            <person name="Zhu X."/>
            <person name="Kougias P.G."/>
            <person name="Basile A."/>
            <person name="Luo G."/>
            <person name="Schluter A."/>
            <person name="Konstantinidis K.T."/>
            <person name="Angelidaki I."/>
        </authorList>
    </citation>
    <scope>NUCLEOTIDE SEQUENCE</scope>
    <source>
        <strain evidence="1">AS01afH2WH_6</strain>
    </source>
</reference>
<gene>
    <name evidence="1" type="ORF">GXW98_01630</name>
</gene>
<evidence type="ECO:0000313" key="1">
    <source>
        <dbReference type="EMBL" id="NLT78974.1"/>
    </source>
</evidence>
<comment type="caution">
    <text evidence="1">The sequence shown here is derived from an EMBL/GenBank/DDBJ whole genome shotgun (WGS) entry which is preliminary data.</text>
</comment>
<dbReference type="AlphaFoldDB" id="A0A971CXK7"/>
<reference evidence="1" key="2">
    <citation type="submission" date="2020-01" db="EMBL/GenBank/DDBJ databases">
        <authorList>
            <person name="Campanaro S."/>
        </authorList>
    </citation>
    <scope>NUCLEOTIDE SEQUENCE</scope>
    <source>
        <strain evidence="1">AS01afH2WH_6</strain>
    </source>
</reference>
<dbReference type="EMBL" id="JAAXZR010000007">
    <property type="protein sequence ID" value="NLT78974.1"/>
    <property type="molecule type" value="Genomic_DNA"/>
</dbReference>
<proteinExistence type="predicted"/>
<dbReference type="Gene3D" id="1.20.120.450">
    <property type="entry name" value="dinb family like domain"/>
    <property type="match status" value="1"/>
</dbReference>
<evidence type="ECO:0000313" key="2">
    <source>
        <dbReference type="Proteomes" id="UP000767327"/>
    </source>
</evidence>
<organism evidence="1 2">
    <name type="scientific">Bifidobacterium crudilactis</name>
    <dbReference type="NCBI Taxonomy" id="327277"/>
    <lineage>
        <taxon>Bacteria</taxon>
        <taxon>Bacillati</taxon>
        <taxon>Actinomycetota</taxon>
        <taxon>Actinomycetes</taxon>
        <taxon>Bifidobacteriales</taxon>
        <taxon>Bifidobacteriaceae</taxon>
        <taxon>Bifidobacterium</taxon>
    </lineage>
</organism>
<dbReference type="InterPro" id="IPR034660">
    <property type="entry name" value="DinB/YfiT-like"/>
</dbReference>
<name>A0A971CXK7_9BIFI</name>